<dbReference type="SUPFAM" id="SSF51735">
    <property type="entry name" value="NAD(P)-binding Rossmann-fold domains"/>
    <property type="match status" value="1"/>
</dbReference>
<dbReference type="Pfam" id="PF01370">
    <property type="entry name" value="Epimerase"/>
    <property type="match status" value="1"/>
</dbReference>
<evidence type="ECO:0000313" key="2">
    <source>
        <dbReference type="EMBL" id="KAG9396111.1"/>
    </source>
</evidence>
<dbReference type="Proteomes" id="UP000717585">
    <property type="component" value="Unassembled WGS sequence"/>
</dbReference>
<accession>A0A8J6C017</accession>
<evidence type="ECO:0000313" key="3">
    <source>
        <dbReference type="Proteomes" id="UP000717585"/>
    </source>
</evidence>
<keyword evidence="3" id="KW-1185">Reference proteome</keyword>
<gene>
    <name evidence="2" type="ORF">J8273_2463</name>
</gene>
<dbReference type="CDD" id="cd08946">
    <property type="entry name" value="SDR_e"/>
    <property type="match status" value="1"/>
</dbReference>
<dbReference type="InterPro" id="IPR036291">
    <property type="entry name" value="NAD(P)-bd_dom_sf"/>
</dbReference>
<feature type="domain" description="NAD-dependent epimerase/dehydratase" evidence="1">
    <location>
        <begin position="6"/>
        <end position="240"/>
    </location>
</feature>
<reference evidence="2" key="1">
    <citation type="submission" date="2021-05" db="EMBL/GenBank/DDBJ databases">
        <title>A free-living protist that lacks canonical eukaryotic 1 DNA replication and segregation systems.</title>
        <authorList>
            <person name="Salas-Leiva D.E."/>
            <person name="Tromer E.C."/>
            <person name="Curtis B.A."/>
            <person name="Jerlstrom-Hultqvist J."/>
            <person name="Kolisko M."/>
            <person name="Yi Z."/>
            <person name="Salas-Leiva J.S."/>
            <person name="Gallot-Lavallee L."/>
            <person name="Kops G.J.P.L."/>
            <person name="Archibald J.M."/>
            <person name="Simpson A.G.B."/>
            <person name="Roger A.J."/>
        </authorList>
    </citation>
    <scope>NUCLEOTIDE SEQUENCE</scope>
    <source>
        <strain evidence="2">BICM</strain>
    </source>
</reference>
<dbReference type="Gene3D" id="3.40.50.720">
    <property type="entry name" value="NAD(P)-binding Rossmann-like Domain"/>
    <property type="match status" value="1"/>
</dbReference>
<name>A0A8J6C017_9EUKA</name>
<dbReference type="InterPro" id="IPR050177">
    <property type="entry name" value="Lipid_A_modif_metabolic_enz"/>
</dbReference>
<sequence length="362" mass="39484">MSSSYLILGGCGFIGRHLIKYLLDEKLASKIKVADRTLPMMCNMHESYEALYDNEIVTFKQADLSRADHIERAFEDGPFDFVINLAAETKLGLAETEYKDKVQGLTVNVAKAAAAAGSKFIEVSDARVLKPSKKPAPEDASKDPTTNLAKFKLAAEAELTQIPDLQYVILRPAVVYGPGDQNGVIASRLVCAAVYKHLGEKMKFLWDGKLGINTVHVTDIARAIVHACKELPSGAVYNIADSGCTTAGSINEILGNMFGIKTGFVSAVENTAAKMKLSMVTGIVNDKHLKPWAELCKKDGIFDTPLSPFLDKEVLGNNHLNVDGTAITATGFKYRVTQMTEGKLRQMVNEYVEQGFFPKSVL</sequence>
<dbReference type="PANTHER" id="PTHR43245:SF11">
    <property type="entry name" value="LD23561P"/>
    <property type="match status" value="1"/>
</dbReference>
<dbReference type="OrthoDB" id="16464at2759"/>
<evidence type="ECO:0000259" key="1">
    <source>
        <dbReference type="Pfam" id="PF01370"/>
    </source>
</evidence>
<comment type="caution">
    <text evidence="2">The sequence shown here is derived from an EMBL/GenBank/DDBJ whole genome shotgun (WGS) entry which is preliminary data.</text>
</comment>
<organism evidence="2 3">
    <name type="scientific">Carpediemonas membranifera</name>
    <dbReference type="NCBI Taxonomy" id="201153"/>
    <lineage>
        <taxon>Eukaryota</taxon>
        <taxon>Metamonada</taxon>
        <taxon>Carpediemonas-like organisms</taxon>
        <taxon>Carpediemonas</taxon>
    </lineage>
</organism>
<protein>
    <submittedName>
        <fullName evidence="2">NAD-dependent epimerase/dehydratase</fullName>
    </submittedName>
</protein>
<dbReference type="AlphaFoldDB" id="A0A8J6C017"/>
<dbReference type="InterPro" id="IPR001509">
    <property type="entry name" value="Epimerase_deHydtase"/>
</dbReference>
<proteinExistence type="predicted"/>
<dbReference type="PANTHER" id="PTHR43245">
    <property type="entry name" value="BIFUNCTIONAL POLYMYXIN RESISTANCE PROTEIN ARNA"/>
    <property type="match status" value="1"/>
</dbReference>
<dbReference type="EMBL" id="JAHDYR010000007">
    <property type="protein sequence ID" value="KAG9396111.1"/>
    <property type="molecule type" value="Genomic_DNA"/>
</dbReference>